<organism evidence="1 2">
    <name type="scientific">Fonsecaea erecta</name>
    <dbReference type="NCBI Taxonomy" id="1367422"/>
    <lineage>
        <taxon>Eukaryota</taxon>
        <taxon>Fungi</taxon>
        <taxon>Dikarya</taxon>
        <taxon>Ascomycota</taxon>
        <taxon>Pezizomycotina</taxon>
        <taxon>Eurotiomycetes</taxon>
        <taxon>Chaetothyriomycetidae</taxon>
        <taxon>Chaetothyriales</taxon>
        <taxon>Herpotrichiellaceae</taxon>
        <taxon>Fonsecaea</taxon>
    </lineage>
</organism>
<accession>A0A178Z3B1</accession>
<gene>
    <name evidence="1" type="ORF">AYL99_11938</name>
</gene>
<dbReference type="GeneID" id="30016105"/>
<dbReference type="AlphaFoldDB" id="A0A178Z3B1"/>
<dbReference type="RefSeq" id="XP_018687283.1">
    <property type="nucleotide sequence ID" value="XM_018843442.1"/>
</dbReference>
<comment type="caution">
    <text evidence="1">The sequence shown here is derived from an EMBL/GenBank/DDBJ whole genome shotgun (WGS) entry which is preliminary data.</text>
</comment>
<keyword evidence="2" id="KW-1185">Reference proteome</keyword>
<evidence type="ECO:0000313" key="1">
    <source>
        <dbReference type="EMBL" id="OAP53916.1"/>
    </source>
</evidence>
<evidence type="ECO:0000313" key="2">
    <source>
        <dbReference type="Proteomes" id="UP000078343"/>
    </source>
</evidence>
<dbReference type="Proteomes" id="UP000078343">
    <property type="component" value="Unassembled WGS sequence"/>
</dbReference>
<name>A0A178Z3B1_9EURO</name>
<reference evidence="1 2" key="1">
    <citation type="submission" date="2016-04" db="EMBL/GenBank/DDBJ databases">
        <title>Draft genome of Fonsecaea erecta CBS 125763.</title>
        <authorList>
            <person name="Weiss V.A."/>
            <person name="Vicente V.A."/>
            <person name="Raittz R.T."/>
            <person name="Moreno L.F."/>
            <person name="De Souza E.M."/>
            <person name="Pedrosa F.O."/>
            <person name="Steffens M.B."/>
            <person name="Faoro H."/>
            <person name="Tadra-Sfeir M.Z."/>
            <person name="Najafzadeh M.J."/>
            <person name="Felipe M.S."/>
            <person name="Teixeira M."/>
            <person name="Sun J."/>
            <person name="Xi L."/>
            <person name="Gomes R."/>
            <person name="De Azevedo C.M."/>
            <person name="Salgado C.G."/>
            <person name="Da Silva M.B."/>
            <person name="Nascimento M.F."/>
            <person name="Queiroz-Telles F."/>
            <person name="Attili D.S."/>
            <person name="Gorbushina A."/>
        </authorList>
    </citation>
    <scope>NUCLEOTIDE SEQUENCE [LARGE SCALE GENOMIC DNA]</scope>
    <source>
        <strain evidence="1 2">CBS 125763</strain>
    </source>
</reference>
<dbReference type="EMBL" id="LVYI01000018">
    <property type="protein sequence ID" value="OAP53916.1"/>
    <property type="molecule type" value="Genomic_DNA"/>
</dbReference>
<sequence>MAVENKPPVAQTIAADECRHDFAIELGEIERQEGADDQKGPVGDDESQLFSTTVRTLRRLLHPPGLEMVLGIAHWEPGKALSPPTRYRYCSQAGIVLLANAEN</sequence>
<proteinExistence type="predicted"/>
<protein>
    <submittedName>
        <fullName evidence="1">Uncharacterized protein</fullName>
    </submittedName>
</protein>